<dbReference type="Pfam" id="PF06580">
    <property type="entry name" value="His_kinase"/>
    <property type="match status" value="1"/>
</dbReference>
<dbReference type="InterPro" id="IPR010559">
    <property type="entry name" value="Sig_transdc_His_kin_internal"/>
</dbReference>
<dbReference type="Gene3D" id="3.30.565.10">
    <property type="entry name" value="Histidine kinase-like ATPase, C-terminal domain"/>
    <property type="match status" value="1"/>
</dbReference>
<dbReference type="InterPro" id="IPR050640">
    <property type="entry name" value="Bact_2-comp_sensor_kinase"/>
</dbReference>
<dbReference type="Proteomes" id="UP000008461">
    <property type="component" value="Chromosome"/>
</dbReference>
<reference evidence="3 4" key="1">
    <citation type="journal article" date="2011" name="Stand. Genomic Sci.">
        <title>Complete genome sequence of Haliscomenobacter hydrossis type strain (O).</title>
        <authorList>
            <consortium name="US DOE Joint Genome Institute (JGI-PGF)"/>
            <person name="Daligault H."/>
            <person name="Lapidus A."/>
            <person name="Zeytun A."/>
            <person name="Nolan M."/>
            <person name="Lucas S."/>
            <person name="Del Rio T.G."/>
            <person name="Tice H."/>
            <person name="Cheng J.F."/>
            <person name="Tapia R."/>
            <person name="Han C."/>
            <person name="Goodwin L."/>
            <person name="Pitluck S."/>
            <person name="Liolios K."/>
            <person name="Pagani I."/>
            <person name="Ivanova N."/>
            <person name="Huntemann M."/>
            <person name="Mavromatis K."/>
            <person name="Mikhailova N."/>
            <person name="Pati A."/>
            <person name="Chen A."/>
            <person name="Palaniappan K."/>
            <person name="Land M."/>
            <person name="Hauser L."/>
            <person name="Brambilla E.M."/>
            <person name="Rohde M."/>
            <person name="Verbarg S."/>
            <person name="Goker M."/>
            <person name="Bristow J."/>
            <person name="Eisen J.A."/>
            <person name="Markowitz V."/>
            <person name="Hugenholtz P."/>
            <person name="Kyrpides N.C."/>
            <person name="Klenk H.P."/>
            <person name="Woyke T."/>
        </authorList>
    </citation>
    <scope>NUCLEOTIDE SEQUENCE [LARGE SCALE GENOMIC DNA]</scope>
    <source>
        <strain evidence="4">ATCC 27775 / DSM 1100 / LMG 10767 / O</strain>
    </source>
</reference>
<keyword evidence="1" id="KW-1133">Transmembrane helix</keyword>
<dbReference type="HOGENOM" id="CLU_000445_106_4_10"/>
<dbReference type="SUPFAM" id="SSF55874">
    <property type="entry name" value="ATPase domain of HSP90 chaperone/DNA topoisomerase II/histidine kinase"/>
    <property type="match status" value="1"/>
</dbReference>
<keyword evidence="3" id="KW-0808">Transferase</keyword>
<protein>
    <submittedName>
        <fullName evidence="3">Signal transduction histidine kinase</fullName>
    </submittedName>
</protein>
<accession>F4KV62</accession>
<dbReference type="eggNOG" id="COG2972">
    <property type="taxonomic scope" value="Bacteria"/>
</dbReference>
<dbReference type="AlphaFoldDB" id="F4KV62"/>
<reference key="2">
    <citation type="submission" date="2011-04" db="EMBL/GenBank/DDBJ databases">
        <title>Complete sequence of chromosome of Haliscomenobacter hydrossis DSM 1100.</title>
        <authorList>
            <consortium name="US DOE Joint Genome Institute (JGI-PGF)"/>
            <person name="Lucas S."/>
            <person name="Han J."/>
            <person name="Lapidus A."/>
            <person name="Bruce D."/>
            <person name="Goodwin L."/>
            <person name="Pitluck S."/>
            <person name="Peters L."/>
            <person name="Kyrpides N."/>
            <person name="Mavromatis K."/>
            <person name="Ivanova N."/>
            <person name="Ovchinnikova G."/>
            <person name="Pagani I."/>
            <person name="Daligault H."/>
            <person name="Detter J.C."/>
            <person name="Han C."/>
            <person name="Land M."/>
            <person name="Hauser L."/>
            <person name="Markowitz V."/>
            <person name="Cheng J.-F."/>
            <person name="Hugenholtz P."/>
            <person name="Woyke T."/>
            <person name="Wu D."/>
            <person name="Verbarg S."/>
            <person name="Frueling A."/>
            <person name="Brambilla E."/>
            <person name="Klenk H.-P."/>
            <person name="Eisen J.A."/>
        </authorList>
    </citation>
    <scope>NUCLEOTIDE SEQUENCE</scope>
    <source>
        <strain>DSM 1100</strain>
    </source>
</reference>
<name>F4KV62_HALH1</name>
<dbReference type="PANTHER" id="PTHR34220:SF7">
    <property type="entry name" value="SENSOR HISTIDINE KINASE YPDA"/>
    <property type="match status" value="1"/>
</dbReference>
<dbReference type="GO" id="GO:0000155">
    <property type="term" value="F:phosphorelay sensor kinase activity"/>
    <property type="evidence" value="ECO:0007669"/>
    <property type="project" value="InterPro"/>
</dbReference>
<dbReference type="EMBL" id="CP002691">
    <property type="protein sequence ID" value="AEE49228.1"/>
    <property type="molecule type" value="Genomic_DNA"/>
</dbReference>
<keyword evidence="3" id="KW-0418">Kinase</keyword>
<keyword evidence="4" id="KW-1185">Reference proteome</keyword>
<sequence>MHINFLAQTPLSTPTKALLSSNLNTTPRSDFLMPYFDQIEYWHETNPDSAFQLLHFVAQNISSKSPSFEQAVLQFWKARLTYKSDPNGILEEALAQAMISASSFTVQKQFFWAVRANNLVVSILLAQNKIDKAGARLKQTIQSAKSLQPELPKVSSLWGDLYTTRAVYLEYLQAGRQTVIKNLHRSLFYYQKAGDSKGIANLYLNLANYSLNPASALNYRKKAITYYQRINYNIGLRNAYLDIGRAYQKKYSDEGREHDFGLALQALKRTQLYLPERKRNDCEIDNTLGELYHEKAHQQPEFQQKKLLLDTANRYYQLAFYAAKKEGNFEILQSNVKHRSDICALQGNCQELAVEIAQAYQQFGKKHVKALEGAYLSLNGFEKQQIETNARQQQRIVLLGSGVIMLILLGLFGIWSQRNYIRNLKKSAELKMEALRAQMNPHFISNTLNAIDSLVNHQRNSEASRYIIQFSRLSRMMLHHSRQPFIALSEELKFLQYFLSLEKLRLGDKLTYDIILDPQLRPTELAVPPMILQPFVENSIWHGIQKKQTAGACIISIKKLNETSLECLVEDDGIGRKKSKELDEKSVFEHRSLGLSITEERLSALHKLKGTALSIEDLYDTGGNARGTRVVVQLPLLPYRDELAPEHS</sequence>
<evidence type="ECO:0000259" key="2">
    <source>
        <dbReference type="Pfam" id="PF06580"/>
    </source>
</evidence>
<evidence type="ECO:0000313" key="3">
    <source>
        <dbReference type="EMBL" id="AEE49228.1"/>
    </source>
</evidence>
<keyword evidence="1" id="KW-0812">Transmembrane</keyword>
<dbReference type="GO" id="GO:0016020">
    <property type="term" value="C:membrane"/>
    <property type="evidence" value="ECO:0007669"/>
    <property type="project" value="InterPro"/>
</dbReference>
<dbReference type="STRING" id="760192.Halhy_1333"/>
<feature type="domain" description="Signal transduction histidine kinase internal region" evidence="2">
    <location>
        <begin position="431"/>
        <end position="510"/>
    </location>
</feature>
<gene>
    <name evidence="3" type="ordered locus">Halhy_1333</name>
</gene>
<evidence type="ECO:0000256" key="1">
    <source>
        <dbReference type="SAM" id="Phobius"/>
    </source>
</evidence>
<dbReference type="KEGG" id="hhy:Halhy_1333"/>
<organism evidence="3 4">
    <name type="scientific">Haliscomenobacter hydrossis (strain ATCC 27775 / DSM 1100 / LMG 10767 / O)</name>
    <dbReference type="NCBI Taxonomy" id="760192"/>
    <lineage>
        <taxon>Bacteria</taxon>
        <taxon>Pseudomonadati</taxon>
        <taxon>Bacteroidota</taxon>
        <taxon>Saprospiria</taxon>
        <taxon>Saprospirales</taxon>
        <taxon>Haliscomenobacteraceae</taxon>
        <taxon>Haliscomenobacter</taxon>
    </lineage>
</organism>
<keyword evidence="1" id="KW-0472">Membrane</keyword>
<feature type="transmembrane region" description="Helical" evidence="1">
    <location>
        <begin position="396"/>
        <end position="416"/>
    </location>
</feature>
<dbReference type="InterPro" id="IPR036890">
    <property type="entry name" value="HATPase_C_sf"/>
</dbReference>
<dbReference type="PANTHER" id="PTHR34220">
    <property type="entry name" value="SENSOR HISTIDINE KINASE YPDA"/>
    <property type="match status" value="1"/>
</dbReference>
<proteinExistence type="predicted"/>
<evidence type="ECO:0000313" key="4">
    <source>
        <dbReference type="Proteomes" id="UP000008461"/>
    </source>
</evidence>